<dbReference type="RefSeq" id="WP_093239037.1">
    <property type="nucleotide sequence ID" value="NZ_FNQF01000002.1"/>
</dbReference>
<name>A0A1H3WP95_9FLAO</name>
<protein>
    <submittedName>
        <fullName evidence="1">Uncharacterized protein</fullName>
    </submittedName>
</protein>
<dbReference type="EMBL" id="FNQF01000002">
    <property type="protein sequence ID" value="SDZ88956.1"/>
    <property type="molecule type" value="Genomic_DNA"/>
</dbReference>
<keyword evidence="2" id="KW-1185">Reference proteome</keyword>
<evidence type="ECO:0000313" key="1">
    <source>
        <dbReference type="EMBL" id="SDZ88956.1"/>
    </source>
</evidence>
<reference evidence="1 2" key="1">
    <citation type="submission" date="2016-10" db="EMBL/GenBank/DDBJ databases">
        <authorList>
            <person name="de Groot N.N."/>
        </authorList>
    </citation>
    <scope>NUCLEOTIDE SEQUENCE [LARGE SCALE GENOMIC DNA]</scope>
    <source>
        <strain evidence="1 2">DSM 23581</strain>
    </source>
</reference>
<dbReference type="AlphaFoldDB" id="A0A1H3WP95"/>
<dbReference type="STRING" id="908615.SAMN05421540_10287"/>
<evidence type="ECO:0000313" key="2">
    <source>
        <dbReference type="Proteomes" id="UP000198820"/>
    </source>
</evidence>
<sequence length="64" mass="7407">MQTSMLDYTKEILKKVSFDAQLFAKELAKAVKLLQPEELDELKRFTQALCQSKPELEASLIYIE</sequence>
<accession>A0A1H3WP95</accession>
<proteinExistence type="predicted"/>
<organism evidence="1 2">
    <name type="scientific">Psychroflexus halocasei</name>
    <dbReference type="NCBI Taxonomy" id="908615"/>
    <lineage>
        <taxon>Bacteria</taxon>
        <taxon>Pseudomonadati</taxon>
        <taxon>Bacteroidota</taxon>
        <taxon>Flavobacteriia</taxon>
        <taxon>Flavobacteriales</taxon>
        <taxon>Flavobacteriaceae</taxon>
        <taxon>Psychroflexus</taxon>
    </lineage>
</organism>
<dbReference type="Proteomes" id="UP000198820">
    <property type="component" value="Unassembled WGS sequence"/>
</dbReference>
<gene>
    <name evidence="1" type="ORF">SAMN05421540_10287</name>
</gene>